<feature type="transmembrane region" description="Helical" evidence="9">
    <location>
        <begin position="90"/>
        <end position="111"/>
    </location>
</feature>
<dbReference type="HOGENOM" id="CLU_000604_84_6_14"/>
<dbReference type="Proteomes" id="UP000008812">
    <property type="component" value="Chromosome"/>
</dbReference>
<evidence type="ECO:0000259" key="10">
    <source>
        <dbReference type="PROSITE" id="PS50893"/>
    </source>
</evidence>
<dbReference type="PANTHER" id="PTHR43394:SF1">
    <property type="entry name" value="ATP-BINDING CASSETTE SUB-FAMILY B MEMBER 10, MITOCHONDRIAL"/>
    <property type="match status" value="1"/>
</dbReference>
<feature type="domain" description="ABC transporter" evidence="10">
    <location>
        <begin position="376"/>
        <end position="612"/>
    </location>
</feature>
<proteinExistence type="inferred from homology"/>
<evidence type="ECO:0000256" key="3">
    <source>
        <dbReference type="ARBA" id="ARBA00022448"/>
    </source>
</evidence>
<keyword evidence="4 9" id="KW-0812">Transmembrane</keyword>
<evidence type="ECO:0000313" key="12">
    <source>
        <dbReference type="EMBL" id="ACF07450.1"/>
    </source>
</evidence>
<dbReference type="FunFam" id="3.40.50.300:FF:000287">
    <property type="entry name" value="Multidrug ABC transporter ATP-binding protein"/>
    <property type="match status" value="1"/>
</dbReference>
<evidence type="ECO:0000256" key="1">
    <source>
        <dbReference type="ARBA" id="ARBA00004651"/>
    </source>
</evidence>
<keyword evidence="7 9" id="KW-1133">Transmembrane helix</keyword>
<feature type="domain" description="ABC transmembrane type-1" evidence="11">
    <location>
        <begin position="47"/>
        <end position="343"/>
    </location>
</feature>
<gene>
    <name evidence="12" type="primary">mdlB1</name>
    <name evidence="12" type="ordered locus">MARTH_orf684</name>
</gene>
<evidence type="ECO:0000256" key="9">
    <source>
        <dbReference type="SAM" id="Phobius"/>
    </source>
</evidence>
<feature type="transmembrane region" description="Helical" evidence="9">
    <location>
        <begin position="45"/>
        <end position="70"/>
    </location>
</feature>
<dbReference type="GO" id="GO:0005886">
    <property type="term" value="C:plasma membrane"/>
    <property type="evidence" value="ECO:0007669"/>
    <property type="project" value="UniProtKB-SubCell"/>
</dbReference>
<evidence type="ECO:0000256" key="8">
    <source>
        <dbReference type="ARBA" id="ARBA00023136"/>
    </source>
</evidence>
<dbReference type="SMART" id="SM00382">
    <property type="entry name" value="AAA"/>
    <property type="match status" value="1"/>
</dbReference>
<dbReference type="GO" id="GO:0016887">
    <property type="term" value="F:ATP hydrolysis activity"/>
    <property type="evidence" value="ECO:0007669"/>
    <property type="project" value="InterPro"/>
</dbReference>
<sequence length="617" mass="68593">MQQQTQKKYKHMTPAEKKAFKKNVAAARKVSMRDLLRYINYRKGVLVIVIVLNALIAISNIAQIFAVGFITDHFLSWSNVQPGTFSPAKFWGSIGGLLVAILLTSLLTYFANMISIKGSLRAAYHMQNDAYKALMKMPISYFEAQNSGELMSALSNDAQNISNGAYVSISLIFNAVFTTIISLVFLLVLSPYLGTIVIVLVLISFIPILILLQKAVPEIQKQQARVAKLNGYIEEHLGAHHLIKAYSQEKNVKKEFVNRNQRLFKSSTKATIYTSIIYPYSNASSFLIQLIVATIGCVLTLKGIGAGNGNDLTTGSLFSILIYIRLMNSKLTSLFENIGSFQLAIVSTGRVMRYVRLTPEVNEDELDIIEDAQGNVEFRNVNFSYDKSSTNLQLKNASFKAKRGQVFAIVGPTGAGKTTIINLLSKFYLPNSGEVLIDGRSSHEIDEKSWRSQISIVLQDTFLFKNTVMENIRYANEKATNEEIKDAAKMSHASNFIEQLENGYDEVILEGGSNLSQGERQLLAITRAIVANKNILILDEATSNVDTKTEKIIQNAMLTLMKGKTSFVIAHRLSTIVNADQILVLDGGEIVERGTHKELLAKKGFYEKLYHSAFSED</sequence>
<dbReference type="PANTHER" id="PTHR43394">
    <property type="entry name" value="ATP-DEPENDENT PERMEASE MDL1, MITOCHONDRIAL"/>
    <property type="match status" value="1"/>
</dbReference>
<keyword evidence="6" id="KW-0067">ATP-binding</keyword>
<dbReference type="InterPro" id="IPR011527">
    <property type="entry name" value="ABC1_TM_dom"/>
</dbReference>
<dbReference type="PROSITE" id="PS50929">
    <property type="entry name" value="ABC_TM1F"/>
    <property type="match status" value="1"/>
</dbReference>
<dbReference type="EMBL" id="CP001047">
    <property type="protein sequence ID" value="ACF07450.1"/>
    <property type="molecule type" value="Genomic_DNA"/>
</dbReference>
<evidence type="ECO:0000313" key="13">
    <source>
        <dbReference type="Proteomes" id="UP000008812"/>
    </source>
</evidence>
<dbReference type="eggNOG" id="COG1132">
    <property type="taxonomic scope" value="Bacteria"/>
</dbReference>
<dbReference type="KEGG" id="mat:MARTH_orf684"/>
<comment type="similarity">
    <text evidence="2">Belongs to the ABC transporter superfamily.</text>
</comment>
<evidence type="ECO:0000256" key="2">
    <source>
        <dbReference type="ARBA" id="ARBA00005417"/>
    </source>
</evidence>
<protein>
    <submittedName>
        <fullName evidence="12">ABC-type multidrug transport system</fullName>
    </submittedName>
</protein>
<dbReference type="InterPro" id="IPR003593">
    <property type="entry name" value="AAA+_ATPase"/>
</dbReference>
<dbReference type="Pfam" id="PF00005">
    <property type="entry name" value="ABC_tran"/>
    <property type="match status" value="1"/>
</dbReference>
<organism evidence="12 13">
    <name type="scientific">Metamycoplasma arthritidis (strain 158L3-1)</name>
    <name type="common">Mycoplasma arthritidis</name>
    <dbReference type="NCBI Taxonomy" id="243272"/>
    <lineage>
        <taxon>Bacteria</taxon>
        <taxon>Bacillati</taxon>
        <taxon>Mycoplasmatota</taxon>
        <taxon>Mycoplasmoidales</taxon>
        <taxon>Metamycoplasmataceae</taxon>
        <taxon>Metamycoplasma</taxon>
    </lineage>
</organism>
<evidence type="ECO:0000256" key="4">
    <source>
        <dbReference type="ARBA" id="ARBA00022692"/>
    </source>
</evidence>
<dbReference type="InterPro" id="IPR039421">
    <property type="entry name" value="Type_1_exporter"/>
</dbReference>
<dbReference type="AlphaFoldDB" id="B3PN48"/>
<comment type="subcellular location">
    <subcellularLocation>
        <location evidence="1">Cell membrane</location>
        <topology evidence="1">Multi-pass membrane protein</topology>
    </subcellularLocation>
</comment>
<evidence type="ECO:0000256" key="7">
    <source>
        <dbReference type="ARBA" id="ARBA00022989"/>
    </source>
</evidence>
<evidence type="ECO:0000256" key="6">
    <source>
        <dbReference type="ARBA" id="ARBA00022840"/>
    </source>
</evidence>
<dbReference type="Gene3D" id="3.40.50.300">
    <property type="entry name" value="P-loop containing nucleotide triphosphate hydrolases"/>
    <property type="match status" value="1"/>
</dbReference>
<dbReference type="RefSeq" id="WP_012498407.1">
    <property type="nucleotide sequence ID" value="NC_011025.1"/>
</dbReference>
<dbReference type="SUPFAM" id="SSF90123">
    <property type="entry name" value="ABC transporter transmembrane region"/>
    <property type="match status" value="1"/>
</dbReference>
<keyword evidence="8 9" id="KW-0472">Membrane</keyword>
<dbReference type="PROSITE" id="PS50893">
    <property type="entry name" value="ABC_TRANSPORTER_2"/>
    <property type="match status" value="1"/>
</dbReference>
<evidence type="ECO:0000256" key="5">
    <source>
        <dbReference type="ARBA" id="ARBA00022741"/>
    </source>
</evidence>
<feature type="transmembrane region" description="Helical" evidence="9">
    <location>
        <begin position="165"/>
        <end position="186"/>
    </location>
</feature>
<keyword evidence="5" id="KW-0547">Nucleotide-binding</keyword>
<dbReference type="STRING" id="243272.MARTH_orf684"/>
<dbReference type="InterPro" id="IPR036640">
    <property type="entry name" value="ABC1_TM_sf"/>
</dbReference>
<evidence type="ECO:0000259" key="11">
    <source>
        <dbReference type="PROSITE" id="PS50929"/>
    </source>
</evidence>
<dbReference type="InterPro" id="IPR027417">
    <property type="entry name" value="P-loop_NTPase"/>
</dbReference>
<dbReference type="Gene3D" id="1.20.1560.10">
    <property type="entry name" value="ABC transporter type 1, transmembrane domain"/>
    <property type="match status" value="1"/>
</dbReference>
<feature type="transmembrane region" description="Helical" evidence="9">
    <location>
        <begin position="192"/>
        <end position="212"/>
    </location>
</feature>
<keyword evidence="13" id="KW-1185">Reference proteome</keyword>
<reference evidence="12 13" key="1">
    <citation type="journal article" date="2008" name="Infect. Immun.">
        <title>Genome of Mycoplasma arthritidis.</title>
        <authorList>
            <person name="Dybvig K."/>
            <person name="Zuhua C."/>
            <person name="Lao P."/>
            <person name="Jordan D.S."/>
            <person name="French C.T."/>
            <person name="Tu A.H."/>
            <person name="Loraine A.E."/>
        </authorList>
    </citation>
    <scope>NUCLEOTIDE SEQUENCE [LARGE SCALE GENOMIC DNA]</scope>
    <source>
        <strain evidence="12 13">158L3-1</strain>
    </source>
</reference>
<dbReference type="SUPFAM" id="SSF52540">
    <property type="entry name" value="P-loop containing nucleoside triphosphate hydrolases"/>
    <property type="match status" value="1"/>
</dbReference>
<dbReference type="Pfam" id="PF00664">
    <property type="entry name" value="ABC_membrane"/>
    <property type="match status" value="1"/>
</dbReference>
<dbReference type="CDD" id="cd18547">
    <property type="entry name" value="ABC_6TM_Tm288_like"/>
    <property type="match status" value="1"/>
</dbReference>
<name>B3PN48_META1</name>
<dbReference type="GO" id="GO:0005524">
    <property type="term" value="F:ATP binding"/>
    <property type="evidence" value="ECO:0007669"/>
    <property type="project" value="UniProtKB-KW"/>
</dbReference>
<dbReference type="GO" id="GO:0015421">
    <property type="term" value="F:ABC-type oligopeptide transporter activity"/>
    <property type="evidence" value="ECO:0007669"/>
    <property type="project" value="TreeGrafter"/>
</dbReference>
<dbReference type="CDD" id="cd03254">
    <property type="entry name" value="ABCC_Glucan_exporter_like"/>
    <property type="match status" value="1"/>
</dbReference>
<keyword evidence="3" id="KW-0813">Transport</keyword>
<accession>B3PN48</accession>
<dbReference type="InterPro" id="IPR003439">
    <property type="entry name" value="ABC_transporter-like_ATP-bd"/>
</dbReference>